<comment type="caution">
    <text evidence="2">The sequence shown here is derived from an EMBL/GenBank/DDBJ whole genome shotgun (WGS) entry which is preliminary data.</text>
</comment>
<organism evidence="2 3">
    <name type="scientific">Rhodopseudomonas palustris</name>
    <dbReference type="NCBI Taxonomy" id="1076"/>
    <lineage>
        <taxon>Bacteria</taxon>
        <taxon>Pseudomonadati</taxon>
        <taxon>Pseudomonadota</taxon>
        <taxon>Alphaproteobacteria</taxon>
        <taxon>Hyphomicrobiales</taxon>
        <taxon>Nitrobacteraceae</taxon>
        <taxon>Rhodopseudomonas</taxon>
    </lineage>
</organism>
<dbReference type="AlphaFoldDB" id="A0A933RUF8"/>
<protein>
    <submittedName>
        <fullName evidence="2">Uncharacterized protein</fullName>
    </submittedName>
</protein>
<evidence type="ECO:0000256" key="1">
    <source>
        <dbReference type="SAM" id="SignalP"/>
    </source>
</evidence>
<evidence type="ECO:0000313" key="2">
    <source>
        <dbReference type="EMBL" id="MBI5128409.1"/>
    </source>
</evidence>
<accession>A0A933RUF8</accession>
<proteinExistence type="predicted"/>
<gene>
    <name evidence="2" type="ORF">HZA66_03120</name>
</gene>
<reference evidence="2" key="1">
    <citation type="submission" date="2020-07" db="EMBL/GenBank/DDBJ databases">
        <title>Huge and variable diversity of episymbiotic CPR bacteria and DPANN archaea in groundwater ecosystems.</title>
        <authorList>
            <person name="He C.Y."/>
            <person name="Keren R."/>
            <person name="Whittaker M."/>
            <person name="Farag I.F."/>
            <person name="Doudna J."/>
            <person name="Cate J.H.D."/>
            <person name="Banfield J.F."/>
        </authorList>
    </citation>
    <scope>NUCLEOTIDE SEQUENCE</scope>
    <source>
        <strain evidence="2">NC_groundwater_1818_Pr3_B-0.1um_66_35</strain>
    </source>
</reference>
<feature type="chain" id="PRO_5036797644" evidence="1">
    <location>
        <begin position="23"/>
        <end position="160"/>
    </location>
</feature>
<dbReference type="EMBL" id="JACRJB010000009">
    <property type="protein sequence ID" value="MBI5128409.1"/>
    <property type="molecule type" value="Genomic_DNA"/>
</dbReference>
<sequence>MSIKLIPATLTALTIMTASAQAQVLAKFVVDGLANCSRPYIRNYPIHIEGSGTLRPDRTADLAVTGNVENTNYAVKLGRQRTEVEGGTASLRVAGRRSLRAIREYPNNIMTIDLKVVGSGCQIKVAHRLKPGKRDYTFQTSFGLATCEKPQITAASCSAR</sequence>
<name>A0A933RUF8_RHOPL</name>
<feature type="signal peptide" evidence="1">
    <location>
        <begin position="1"/>
        <end position="22"/>
    </location>
</feature>
<evidence type="ECO:0000313" key="3">
    <source>
        <dbReference type="Proteomes" id="UP000782519"/>
    </source>
</evidence>
<dbReference type="Proteomes" id="UP000782519">
    <property type="component" value="Unassembled WGS sequence"/>
</dbReference>
<keyword evidence="1" id="KW-0732">Signal</keyword>